<dbReference type="InterPro" id="IPR043129">
    <property type="entry name" value="ATPase_NBD"/>
</dbReference>
<name>A0A8J3D6F3_9BACT</name>
<dbReference type="InterPro" id="IPR000600">
    <property type="entry name" value="ROK"/>
</dbReference>
<dbReference type="PANTHER" id="PTHR18964:SF146">
    <property type="entry name" value="POLYPHOSPHATE GLUCOKINASE"/>
    <property type="match status" value="1"/>
</dbReference>
<gene>
    <name evidence="1" type="ORF">GCM10007390_12000</name>
</gene>
<dbReference type="CDD" id="cd24058">
    <property type="entry name" value="ASKHA_NBD_ROK_PPGK"/>
    <property type="match status" value="1"/>
</dbReference>
<protein>
    <submittedName>
        <fullName evidence="1">Polyphosphate glucokinase</fullName>
    </submittedName>
</protein>
<dbReference type="RefSeq" id="WP_189563420.1">
    <property type="nucleotide sequence ID" value="NZ_BMXF01000001.1"/>
</dbReference>
<reference evidence="1 2" key="1">
    <citation type="journal article" date="2014" name="Int. J. Syst. Evol. Microbiol.">
        <title>Complete genome sequence of Corynebacterium casei LMG S-19264T (=DSM 44701T), isolated from a smear-ripened cheese.</title>
        <authorList>
            <consortium name="US DOE Joint Genome Institute (JGI-PGF)"/>
            <person name="Walter F."/>
            <person name="Albersmeier A."/>
            <person name="Kalinowski J."/>
            <person name="Ruckert C."/>
        </authorList>
    </citation>
    <scope>NUCLEOTIDE SEQUENCE [LARGE SCALE GENOMIC DNA]</scope>
    <source>
        <strain evidence="1 2">KCTC 12866</strain>
    </source>
</reference>
<comment type="caution">
    <text evidence="1">The sequence shown here is derived from an EMBL/GenBank/DDBJ whole genome shotgun (WGS) entry which is preliminary data.</text>
</comment>
<dbReference type="Pfam" id="PF00480">
    <property type="entry name" value="ROK"/>
    <property type="match status" value="1"/>
</dbReference>
<evidence type="ECO:0000313" key="1">
    <source>
        <dbReference type="EMBL" id="GHB59882.1"/>
    </source>
</evidence>
<organism evidence="1 2">
    <name type="scientific">Persicitalea jodogahamensis</name>
    <dbReference type="NCBI Taxonomy" id="402147"/>
    <lineage>
        <taxon>Bacteria</taxon>
        <taxon>Pseudomonadati</taxon>
        <taxon>Bacteroidota</taxon>
        <taxon>Cytophagia</taxon>
        <taxon>Cytophagales</taxon>
        <taxon>Spirosomataceae</taxon>
        <taxon>Persicitalea</taxon>
    </lineage>
</organism>
<dbReference type="Gene3D" id="3.30.420.40">
    <property type="match status" value="2"/>
</dbReference>
<dbReference type="AlphaFoldDB" id="A0A8J3D6F3"/>
<keyword evidence="2" id="KW-1185">Reference proteome</keyword>
<sequence length="250" mass="27034">MEILGIDIGGSGIKGAPVDIITGELTAERFRIPTPSPSKPALVAKVIKEIVDHFEWKGPVGCGFPTVIDKGIARGHSNMDPEWVGVHIEELFRKQTGLPFKVINDADAAGLAEMSFGAGIGKLGLVFVLTLGTGIGSGVFLDGRLIPNFELGRLLYTNGKPIEYYASDAARQRKELTYKKWGKRIDVFLHHIVRLFSPDLIILGGGASKKYHKFEDILTIDVPILVAETRNEAGIIGAAMAGVGLMEKEE</sequence>
<dbReference type="Proteomes" id="UP000598271">
    <property type="component" value="Unassembled WGS sequence"/>
</dbReference>
<dbReference type="PANTHER" id="PTHR18964">
    <property type="entry name" value="ROK (REPRESSOR, ORF, KINASE) FAMILY"/>
    <property type="match status" value="1"/>
</dbReference>
<dbReference type="NCBIfam" id="NF045942">
    <property type="entry name" value="PolPhglucPhase"/>
    <property type="match status" value="1"/>
</dbReference>
<accession>A0A8J3D6F3</accession>
<dbReference type="SUPFAM" id="SSF53067">
    <property type="entry name" value="Actin-like ATPase domain"/>
    <property type="match status" value="1"/>
</dbReference>
<dbReference type="EMBL" id="BMXF01000001">
    <property type="protein sequence ID" value="GHB59882.1"/>
    <property type="molecule type" value="Genomic_DNA"/>
</dbReference>
<proteinExistence type="predicted"/>
<evidence type="ECO:0000313" key="2">
    <source>
        <dbReference type="Proteomes" id="UP000598271"/>
    </source>
</evidence>